<protein>
    <submittedName>
        <fullName evidence="1">Uncharacterized protein</fullName>
    </submittedName>
</protein>
<reference evidence="2" key="1">
    <citation type="journal article" date="2008" name="J. Bacteriol.">
        <title>Genome sequence of Thermofilum pendens reveals an exceptional loss of biosynthetic pathways without genome reduction.</title>
        <authorList>
            <person name="Anderson I."/>
            <person name="Rodriguez J."/>
            <person name="Susanti D."/>
            <person name="Porat I."/>
            <person name="Reich C."/>
            <person name="Ulrich L.E."/>
            <person name="Elkins J.G."/>
            <person name="Mavromatis K."/>
            <person name="Lykidis A."/>
            <person name="Kim E."/>
            <person name="Thompson L.S."/>
            <person name="Nolan M."/>
            <person name="Land M."/>
            <person name="Copeland A."/>
            <person name="Lapidus A."/>
            <person name="Lucas S."/>
            <person name="Detter C."/>
            <person name="Zhulin I.B."/>
            <person name="Olsen G.J."/>
            <person name="Whitman W."/>
            <person name="Mukhopadhyay B."/>
            <person name="Bristow J."/>
            <person name="Kyrpides N."/>
        </authorList>
    </citation>
    <scope>NUCLEOTIDE SEQUENCE [LARGE SCALE GENOMIC DNA]</scope>
    <source>
        <strain evidence="2">DSM 2475 / Hrk 5</strain>
    </source>
</reference>
<accession>A1RZ36</accession>
<evidence type="ECO:0000313" key="2">
    <source>
        <dbReference type="Proteomes" id="UP000000641"/>
    </source>
</evidence>
<dbReference type="Proteomes" id="UP000000641">
    <property type="component" value="Chromosome"/>
</dbReference>
<dbReference type="AlphaFoldDB" id="A1RZ36"/>
<proteinExistence type="predicted"/>
<dbReference type="EMBL" id="CP000505">
    <property type="protein sequence ID" value="ABL78466.1"/>
    <property type="molecule type" value="Genomic_DNA"/>
</dbReference>
<dbReference type="RefSeq" id="WP_011752731.1">
    <property type="nucleotide sequence ID" value="NC_008698.1"/>
</dbReference>
<keyword evidence="2" id="KW-1185">Reference proteome</keyword>
<dbReference type="GeneID" id="4601645"/>
<organism evidence="1 2">
    <name type="scientific">Thermofilum pendens (strain DSM 2475 / Hrk 5)</name>
    <dbReference type="NCBI Taxonomy" id="368408"/>
    <lineage>
        <taxon>Archaea</taxon>
        <taxon>Thermoproteota</taxon>
        <taxon>Thermoprotei</taxon>
        <taxon>Thermofilales</taxon>
        <taxon>Thermofilaceae</taxon>
        <taxon>Thermofilum</taxon>
    </lineage>
</organism>
<dbReference type="OrthoDB" id="31489at2157"/>
<dbReference type="HOGENOM" id="CLU_155677_0_0_2"/>
<evidence type="ECO:0000313" key="1">
    <source>
        <dbReference type="EMBL" id="ABL78466.1"/>
    </source>
</evidence>
<sequence>MTTVKMGGVFLARRRVGRGVVRAYFVVFADGRMVKNLAERDARGGFSGEAEVEFRERLTILAKAGPSGFEGMRPGGVWYSVTFVSSDTHRRIELSLPLLDEKVSITVEGRVDLEKITSCGWYDASSLINLVQAEA</sequence>
<dbReference type="KEGG" id="tpe:Tpen_1067"/>
<dbReference type="EnsemblBacteria" id="ABL78466">
    <property type="protein sequence ID" value="ABL78466"/>
    <property type="gene ID" value="Tpen_1067"/>
</dbReference>
<gene>
    <name evidence="1" type="ordered locus">Tpen_1067</name>
</gene>
<name>A1RZ36_THEPD</name>